<sequence>MKIKTDYITNSSSTSFILIINNEFSLDNFLKNIGIKSDSDFKYVFEGLYNSIHENMEPIEKYAKGYAECKDVDTFLQENFDEFITERVNNSIKDGKKVYVGRLHSDNNDIETFFCTDSFCIDSDELYFNGEICVW</sequence>
<dbReference type="AlphaFoldDB" id="A0A1S8TGF0"/>
<evidence type="ECO:0000313" key="1">
    <source>
        <dbReference type="EMBL" id="OOM76475.1"/>
    </source>
</evidence>
<gene>
    <name evidence="1" type="ORF">CLPUN_27070</name>
</gene>
<dbReference type="EMBL" id="LZZM01000173">
    <property type="protein sequence ID" value="OOM76475.1"/>
    <property type="molecule type" value="Genomic_DNA"/>
</dbReference>
<reference evidence="1 2" key="1">
    <citation type="submission" date="2016-05" db="EMBL/GenBank/DDBJ databases">
        <title>Microbial solvent formation.</title>
        <authorList>
            <person name="Poehlein A."/>
            <person name="Montoya Solano J.D."/>
            <person name="Flitsch S."/>
            <person name="Krabben P."/>
            <person name="Duerre P."/>
            <person name="Daniel R."/>
        </authorList>
    </citation>
    <scope>NUCLEOTIDE SEQUENCE [LARGE SCALE GENOMIC DNA]</scope>
    <source>
        <strain evidence="1 2">DSM 2619</strain>
    </source>
</reference>
<dbReference type="Proteomes" id="UP000190890">
    <property type="component" value="Unassembled WGS sequence"/>
</dbReference>
<dbReference type="RefSeq" id="WP_077847806.1">
    <property type="nucleotide sequence ID" value="NZ_LZZM01000173.1"/>
</dbReference>
<evidence type="ECO:0000313" key="2">
    <source>
        <dbReference type="Proteomes" id="UP000190890"/>
    </source>
</evidence>
<comment type="caution">
    <text evidence="1">The sequence shown here is derived from an EMBL/GenBank/DDBJ whole genome shotgun (WGS) entry which is preliminary data.</text>
</comment>
<keyword evidence="2" id="KW-1185">Reference proteome</keyword>
<accession>A0A1S8TGF0</accession>
<organism evidence="1 2">
    <name type="scientific">Clostridium puniceum</name>
    <dbReference type="NCBI Taxonomy" id="29367"/>
    <lineage>
        <taxon>Bacteria</taxon>
        <taxon>Bacillati</taxon>
        <taxon>Bacillota</taxon>
        <taxon>Clostridia</taxon>
        <taxon>Eubacteriales</taxon>
        <taxon>Clostridiaceae</taxon>
        <taxon>Clostridium</taxon>
    </lineage>
</organism>
<dbReference type="OrthoDB" id="1129530at2"/>
<protein>
    <submittedName>
        <fullName evidence="1">Uncharacterized protein</fullName>
    </submittedName>
</protein>
<dbReference type="STRING" id="29367.CLPUN_27070"/>
<proteinExistence type="predicted"/>
<name>A0A1S8TGF0_9CLOT</name>